<feature type="domain" description="Peptidase S1" evidence="12">
    <location>
        <begin position="204"/>
        <end position="361"/>
    </location>
</feature>
<feature type="signal peptide" evidence="11">
    <location>
        <begin position="1"/>
        <end position="24"/>
    </location>
</feature>
<evidence type="ECO:0000256" key="6">
    <source>
        <dbReference type="ARBA" id="ARBA00023145"/>
    </source>
</evidence>
<dbReference type="InterPro" id="IPR001254">
    <property type="entry name" value="Trypsin_dom"/>
</dbReference>
<keyword evidence="4" id="KW-0378">Hydrolase</keyword>
<keyword evidence="5" id="KW-0720">Serine protease</keyword>
<feature type="active site" description="Charge relay system" evidence="8">
    <location>
        <position position="324"/>
    </location>
</feature>
<comment type="similarity">
    <text evidence="1">Belongs to the peptidase S1 family.</text>
</comment>
<dbReference type="InterPro" id="IPR006311">
    <property type="entry name" value="TAT_signal"/>
</dbReference>
<dbReference type="GO" id="GO:0006508">
    <property type="term" value="P:proteolysis"/>
    <property type="evidence" value="ECO:0007669"/>
    <property type="project" value="UniProtKB-KW"/>
</dbReference>
<evidence type="ECO:0000256" key="8">
    <source>
        <dbReference type="PIRSR" id="PIRSR001134-1"/>
    </source>
</evidence>
<evidence type="ECO:0000313" key="15">
    <source>
        <dbReference type="Proteomes" id="UP000244201"/>
    </source>
</evidence>
<dbReference type="GeneID" id="55659652"/>
<feature type="compositionally biased region" description="Gly residues" evidence="10">
    <location>
        <begin position="368"/>
        <end position="397"/>
    </location>
</feature>
<name>A0A2R4TA38_9ACTN</name>
<evidence type="ECO:0000256" key="9">
    <source>
        <dbReference type="PIRSR" id="PIRSR001134-2"/>
    </source>
</evidence>
<evidence type="ECO:0000256" key="7">
    <source>
        <dbReference type="ARBA" id="ARBA00023157"/>
    </source>
</evidence>
<proteinExistence type="inferred from homology"/>
<evidence type="ECO:0000256" key="10">
    <source>
        <dbReference type="SAM" id="MobiDB-lite"/>
    </source>
</evidence>
<dbReference type="SUPFAM" id="SSF50494">
    <property type="entry name" value="Trypsin-like serine proteases"/>
    <property type="match status" value="1"/>
</dbReference>
<feature type="active site" description="Charge relay system" evidence="8">
    <location>
        <position position="242"/>
    </location>
</feature>
<keyword evidence="3 11" id="KW-0732">Signal</keyword>
<dbReference type="Gene3D" id="2.40.10.10">
    <property type="entry name" value="Trypsin-like serine proteases"/>
    <property type="match status" value="2"/>
</dbReference>
<dbReference type="Proteomes" id="UP000244201">
    <property type="component" value="Chromosome"/>
</dbReference>
<evidence type="ECO:0000256" key="1">
    <source>
        <dbReference type="ARBA" id="ARBA00007664"/>
    </source>
</evidence>
<dbReference type="KEGG" id="slk:SLUN_30850"/>
<feature type="disulfide bond" evidence="9">
    <location>
        <begin position="192"/>
        <end position="213"/>
    </location>
</feature>
<dbReference type="GO" id="GO:0005576">
    <property type="term" value="C:extracellular region"/>
    <property type="evidence" value="ECO:0007669"/>
    <property type="project" value="InterPro"/>
</dbReference>
<dbReference type="RefSeq" id="WP_108153240.1">
    <property type="nucleotide sequence ID" value="NZ_CP026304.1"/>
</dbReference>
<evidence type="ECO:0000256" key="2">
    <source>
        <dbReference type="ARBA" id="ARBA00022670"/>
    </source>
</evidence>
<evidence type="ECO:0000313" key="14">
    <source>
        <dbReference type="EMBL" id="AVZ75951.1"/>
    </source>
</evidence>
<reference evidence="14 15" key="1">
    <citation type="submission" date="2018-01" db="EMBL/GenBank/DDBJ databases">
        <title>Complete genome sequence of Streptomyces lunaelactis MM109T, a Ferroverdin A producer isolated from cave moonmilk deposits.</title>
        <authorList>
            <person name="Naome A."/>
            <person name="Martinet L."/>
            <person name="Maciejewska M."/>
            <person name="Anderssen S."/>
            <person name="Adam D."/>
            <person name="Tenconi E."/>
            <person name="Deflandre B."/>
            <person name="Arguelles-Arias A."/>
            <person name="Calusinska M."/>
            <person name="Copieters W."/>
            <person name="Karim L."/>
            <person name="Hanikenne M."/>
            <person name="Baurain D."/>
            <person name="van Wezel G."/>
            <person name="Smargiasso N."/>
            <person name="de Pauw E."/>
            <person name="Delfosse P."/>
            <person name="Rigali S."/>
        </authorList>
    </citation>
    <scope>NUCLEOTIDE SEQUENCE [LARGE SCALE GENOMIC DNA]</scope>
    <source>
        <strain evidence="14 15">MM109</strain>
    </source>
</reference>
<dbReference type="GO" id="GO:0004252">
    <property type="term" value="F:serine-type endopeptidase activity"/>
    <property type="evidence" value="ECO:0007669"/>
    <property type="project" value="InterPro"/>
</dbReference>
<dbReference type="EMBL" id="CP026304">
    <property type="protein sequence ID" value="AVZ75951.1"/>
    <property type="molecule type" value="Genomic_DNA"/>
</dbReference>
<organism evidence="14 15">
    <name type="scientific">Streptomyces lunaelactis</name>
    <dbReference type="NCBI Taxonomy" id="1535768"/>
    <lineage>
        <taxon>Bacteria</taxon>
        <taxon>Bacillati</taxon>
        <taxon>Actinomycetota</taxon>
        <taxon>Actinomycetes</taxon>
        <taxon>Kitasatosporales</taxon>
        <taxon>Streptomycetaceae</taxon>
        <taxon>Streptomyces</taxon>
    </lineage>
</organism>
<keyword evidence="7 9" id="KW-1015">Disulfide bond</keyword>
<dbReference type="PIRSF" id="PIRSF001134">
    <property type="entry name" value="Streptogrisin"/>
    <property type="match status" value="1"/>
</dbReference>
<keyword evidence="2 14" id="KW-0645">Protease</keyword>
<feature type="chain" id="PRO_5039411440" evidence="11">
    <location>
        <begin position="25"/>
        <end position="409"/>
    </location>
</feature>
<dbReference type="OrthoDB" id="8781117at2"/>
<evidence type="ECO:0000256" key="3">
    <source>
        <dbReference type="ARBA" id="ARBA00022729"/>
    </source>
</evidence>
<accession>A0A2R4TA38</accession>
<feature type="disulfide bond" evidence="9">
    <location>
        <begin position="318"/>
        <end position="346"/>
    </location>
</feature>
<dbReference type="AlphaFoldDB" id="A0A2R4TA38"/>
<dbReference type="InterPro" id="IPR009003">
    <property type="entry name" value="Peptidase_S1_PA"/>
</dbReference>
<dbReference type="PRINTS" id="PR00861">
    <property type="entry name" value="ALYTICPTASE"/>
</dbReference>
<dbReference type="InterPro" id="IPR001316">
    <property type="entry name" value="Pept_S1A_streptogrisin"/>
</dbReference>
<dbReference type="Pfam" id="PF00089">
    <property type="entry name" value="Trypsin"/>
    <property type="match status" value="1"/>
</dbReference>
<dbReference type="CDD" id="cd21112">
    <property type="entry name" value="alphaLP-like"/>
    <property type="match status" value="1"/>
</dbReference>
<sequence length="409" mass="40229">MSHRRIPKRKAVLAGAGAVGIAAAAMLLPHANASQSGADSRSAPRTMSAASAADLVSQLGPKLGEAYGGAYYDAEKQQVIVNVVGDSNNVIGQVNEAGAVAKEVENSSTELKSAASTLAQKATIPGTAWAVDPRNNQILVTADRTVAGAKWDKLESAVKSLGSGVARIQKSAGEFKPFVSGGDAIFGGGSRCSLGFNVTTQDGQSGFLTAGHCGVAAEQWSAEQNGAPIGTVQAATFPGDGDFALVTYDDPATDAPSEVNVGGGQTVPITQAADAAVGQEVFRMGSTTGLKDGQVTGLNATVNYPEGTVSGLIQTDVCAEPGDSGGSLFTQDGSAIGLTSGGSGDCTAGGETFFQPVTTALAAVGAQIGDGAGQDDGGQDAGNGDAGEGAGADGNGDGAADDGSGQNAG</sequence>
<keyword evidence="15" id="KW-1185">Reference proteome</keyword>
<protein>
    <submittedName>
        <fullName evidence="14">Serine protease</fullName>
    </submittedName>
</protein>
<feature type="region of interest" description="Disordered" evidence="10">
    <location>
        <begin position="368"/>
        <end position="409"/>
    </location>
</feature>
<dbReference type="InterPro" id="IPR043504">
    <property type="entry name" value="Peptidase_S1_PA_chymotrypsin"/>
</dbReference>
<feature type="domain" description="Peptidase S1A alpha-lytic prodomain" evidence="13">
    <location>
        <begin position="106"/>
        <end position="161"/>
    </location>
</feature>
<evidence type="ECO:0000256" key="11">
    <source>
        <dbReference type="SAM" id="SignalP"/>
    </source>
</evidence>
<keyword evidence="6" id="KW-0865">Zymogen</keyword>
<gene>
    <name evidence="14" type="ORF">SLUN_30850</name>
</gene>
<evidence type="ECO:0000256" key="5">
    <source>
        <dbReference type="ARBA" id="ARBA00022825"/>
    </source>
</evidence>
<feature type="active site" description="Charge relay system" evidence="8">
    <location>
        <position position="212"/>
    </location>
</feature>
<evidence type="ECO:0000256" key="4">
    <source>
        <dbReference type="ARBA" id="ARBA00022801"/>
    </source>
</evidence>
<evidence type="ECO:0000259" key="13">
    <source>
        <dbReference type="Pfam" id="PF02983"/>
    </source>
</evidence>
<dbReference type="Pfam" id="PF02983">
    <property type="entry name" value="Pro_Al_protease"/>
    <property type="match status" value="1"/>
</dbReference>
<dbReference type="InterPro" id="IPR004236">
    <property type="entry name" value="Pept_S1_alpha_lytic"/>
</dbReference>
<dbReference type="PROSITE" id="PS51318">
    <property type="entry name" value="TAT"/>
    <property type="match status" value="1"/>
</dbReference>
<evidence type="ECO:0000259" key="12">
    <source>
        <dbReference type="Pfam" id="PF00089"/>
    </source>
</evidence>